<dbReference type="PROSITE" id="PS50206">
    <property type="entry name" value="RHODANESE_3"/>
    <property type="match status" value="1"/>
</dbReference>
<name>A0A512DZT6_9PROT</name>
<dbReference type="InterPro" id="IPR001763">
    <property type="entry name" value="Rhodanese-like_dom"/>
</dbReference>
<dbReference type="InterPro" id="IPR036873">
    <property type="entry name" value="Rhodanese-like_dom_sf"/>
</dbReference>
<protein>
    <recommendedName>
        <fullName evidence="2">Rhodanese domain-containing protein</fullName>
    </recommendedName>
</protein>
<evidence type="ECO:0000313" key="3">
    <source>
        <dbReference type="EMBL" id="GEO41949.1"/>
    </source>
</evidence>
<proteinExistence type="predicted"/>
<evidence type="ECO:0000313" key="4">
    <source>
        <dbReference type="Proteomes" id="UP000321523"/>
    </source>
</evidence>
<keyword evidence="1" id="KW-0732">Signal</keyword>
<sequence>MTIRPAAALFAAAFLLAAALLPGMSSSGSAAEYRMSDYRSPTPATVPGARTVTTGEVEELVRNGEAVLIDVYPAPPRPAGLPADSVWIPKARDTIPGAVWLPNTGYGALPDGIEAYFRDNLQRLTDGRHDRPLVFFCEPACWMSWNAALRAVEYGYSTVLYYPEGAAGWEKAGLKLAPLRPVPVGVP</sequence>
<dbReference type="Gene3D" id="3.40.250.10">
    <property type="entry name" value="Rhodanese-like domain"/>
    <property type="match status" value="1"/>
</dbReference>
<keyword evidence="4" id="KW-1185">Reference proteome</keyword>
<dbReference type="RefSeq" id="WP_211099412.1">
    <property type="nucleotide sequence ID" value="NZ_BJYZ01000033.1"/>
</dbReference>
<feature type="domain" description="Rhodanese" evidence="2">
    <location>
        <begin position="95"/>
        <end position="178"/>
    </location>
</feature>
<gene>
    <name evidence="3" type="ORF">SAE02_60970</name>
</gene>
<accession>A0A512DZT6</accession>
<feature type="signal peptide" evidence="1">
    <location>
        <begin position="1"/>
        <end position="30"/>
    </location>
</feature>
<reference evidence="3 4" key="1">
    <citation type="submission" date="2019-07" db="EMBL/GenBank/DDBJ databases">
        <title>Whole genome shotgun sequence of Skermanella aerolata NBRC 106429.</title>
        <authorList>
            <person name="Hosoyama A."/>
            <person name="Uohara A."/>
            <person name="Ohji S."/>
            <person name="Ichikawa N."/>
        </authorList>
    </citation>
    <scope>NUCLEOTIDE SEQUENCE [LARGE SCALE GENOMIC DNA]</scope>
    <source>
        <strain evidence="3 4">NBRC 106429</strain>
    </source>
</reference>
<dbReference type="InterPro" id="IPR022376">
    <property type="entry name" value="PQQ_CXXCW"/>
</dbReference>
<dbReference type="SUPFAM" id="SSF52821">
    <property type="entry name" value="Rhodanese/Cell cycle control phosphatase"/>
    <property type="match status" value="1"/>
</dbReference>
<dbReference type="EMBL" id="BJYZ01000033">
    <property type="protein sequence ID" value="GEO41949.1"/>
    <property type="molecule type" value="Genomic_DNA"/>
</dbReference>
<evidence type="ECO:0000259" key="2">
    <source>
        <dbReference type="PROSITE" id="PS50206"/>
    </source>
</evidence>
<dbReference type="NCBIfam" id="TIGR03865">
    <property type="entry name" value="PQQ_CXXCW"/>
    <property type="match status" value="1"/>
</dbReference>
<dbReference type="Proteomes" id="UP000321523">
    <property type="component" value="Unassembled WGS sequence"/>
</dbReference>
<dbReference type="AlphaFoldDB" id="A0A512DZT6"/>
<feature type="chain" id="PRO_5022184294" description="Rhodanese domain-containing protein" evidence="1">
    <location>
        <begin position="31"/>
        <end position="187"/>
    </location>
</feature>
<comment type="caution">
    <text evidence="3">The sequence shown here is derived from an EMBL/GenBank/DDBJ whole genome shotgun (WGS) entry which is preliminary data.</text>
</comment>
<organism evidence="3 4">
    <name type="scientific">Skermanella aerolata</name>
    <dbReference type="NCBI Taxonomy" id="393310"/>
    <lineage>
        <taxon>Bacteria</taxon>
        <taxon>Pseudomonadati</taxon>
        <taxon>Pseudomonadota</taxon>
        <taxon>Alphaproteobacteria</taxon>
        <taxon>Rhodospirillales</taxon>
        <taxon>Azospirillaceae</taxon>
        <taxon>Skermanella</taxon>
    </lineage>
</organism>
<evidence type="ECO:0000256" key="1">
    <source>
        <dbReference type="SAM" id="SignalP"/>
    </source>
</evidence>
<dbReference type="Pfam" id="PF00581">
    <property type="entry name" value="Rhodanese"/>
    <property type="match status" value="1"/>
</dbReference>
<dbReference type="CDD" id="cd00158">
    <property type="entry name" value="RHOD"/>
    <property type="match status" value="1"/>
</dbReference>